<evidence type="ECO:0000313" key="4">
    <source>
        <dbReference type="EMBL" id="GJD97505.1"/>
    </source>
</evidence>
<sequence>MLKLLRILARGSAARAQEELFDRHALLVLDQQVRETRASLERSRQALATAVAGDRAEARRLAEVEARAADLEARAIAALAAGREDLASEAAEALAELEAECGAIRTARGRFSAEIARIRGIVADAGRRQAELERGRRTAAAAEAVRRLGAGVAPSERATLREAEATLARLRELQAEAADTEAALAEAEPGASIGERLEREGFGPRTRPNAADILDRLRGKAAAGPH</sequence>
<organism evidence="4 5">
    <name type="scientific">Methylobacterium iners</name>
    <dbReference type="NCBI Taxonomy" id="418707"/>
    <lineage>
        <taxon>Bacteria</taxon>
        <taxon>Pseudomonadati</taxon>
        <taxon>Pseudomonadota</taxon>
        <taxon>Alphaproteobacteria</taxon>
        <taxon>Hyphomicrobiales</taxon>
        <taxon>Methylobacteriaceae</taxon>
        <taxon>Methylobacterium</taxon>
    </lineage>
</organism>
<dbReference type="Proteomes" id="UP001055125">
    <property type="component" value="Unassembled WGS sequence"/>
</dbReference>
<dbReference type="EMBL" id="BPQP01000089">
    <property type="protein sequence ID" value="GJD97505.1"/>
    <property type="molecule type" value="Genomic_DNA"/>
</dbReference>
<evidence type="ECO:0008006" key="6">
    <source>
        <dbReference type="Google" id="ProtNLM"/>
    </source>
</evidence>
<evidence type="ECO:0000313" key="5">
    <source>
        <dbReference type="Proteomes" id="UP001055125"/>
    </source>
</evidence>
<keyword evidence="2" id="KW-0175">Coiled coil</keyword>
<dbReference type="RefSeq" id="WP_238246561.1">
    <property type="nucleotide sequence ID" value="NZ_BPQP01000089.1"/>
</dbReference>
<name>A0ABQ4S2Z7_9HYPH</name>
<reference evidence="4" key="2">
    <citation type="submission" date="2021-08" db="EMBL/GenBank/DDBJ databases">
        <authorList>
            <person name="Tani A."/>
            <person name="Ola A."/>
            <person name="Ogura Y."/>
            <person name="Katsura K."/>
            <person name="Hayashi T."/>
        </authorList>
    </citation>
    <scope>NUCLEOTIDE SEQUENCE</scope>
    <source>
        <strain evidence="4">DSM 19015</strain>
    </source>
</reference>
<comment type="similarity">
    <text evidence="1">Belongs to the PspA/Vipp/IM30 family.</text>
</comment>
<feature type="coiled-coil region" evidence="2">
    <location>
        <begin position="61"/>
        <end position="100"/>
    </location>
</feature>
<accession>A0ABQ4S2Z7</accession>
<reference evidence="4" key="1">
    <citation type="journal article" date="2021" name="Front. Microbiol.">
        <title>Comprehensive Comparative Genomics and Phenotyping of Methylobacterium Species.</title>
        <authorList>
            <person name="Alessa O."/>
            <person name="Ogura Y."/>
            <person name="Fujitani Y."/>
            <person name="Takami H."/>
            <person name="Hayashi T."/>
            <person name="Sahin N."/>
            <person name="Tani A."/>
        </authorList>
    </citation>
    <scope>NUCLEOTIDE SEQUENCE</scope>
    <source>
        <strain evidence="4">DSM 19015</strain>
    </source>
</reference>
<keyword evidence="5" id="KW-1185">Reference proteome</keyword>
<proteinExistence type="inferred from homology"/>
<gene>
    <name evidence="4" type="ORF">OCOJLMKI_4737</name>
</gene>
<evidence type="ECO:0000256" key="3">
    <source>
        <dbReference type="SAM" id="MobiDB-lite"/>
    </source>
</evidence>
<dbReference type="InterPro" id="IPR007157">
    <property type="entry name" value="PspA_VIPP1"/>
</dbReference>
<feature type="coiled-coil region" evidence="2">
    <location>
        <begin position="156"/>
        <end position="183"/>
    </location>
</feature>
<evidence type="ECO:0000256" key="1">
    <source>
        <dbReference type="ARBA" id="ARBA00043985"/>
    </source>
</evidence>
<dbReference type="Pfam" id="PF04012">
    <property type="entry name" value="PspA_IM30"/>
    <property type="match status" value="1"/>
</dbReference>
<feature type="region of interest" description="Disordered" evidence="3">
    <location>
        <begin position="183"/>
        <end position="211"/>
    </location>
</feature>
<comment type="caution">
    <text evidence="4">The sequence shown here is derived from an EMBL/GenBank/DDBJ whole genome shotgun (WGS) entry which is preliminary data.</text>
</comment>
<evidence type="ECO:0000256" key="2">
    <source>
        <dbReference type="SAM" id="Coils"/>
    </source>
</evidence>
<protein>
    <recommendedName>
        <fullName evidence="6">PspA/IM30 family protein</fullName>
    </recommendedName>
</protein>